<dbReference type="InParanoid" id="A0A251VD94"/>
<gene>
    <name evidence="2" type="ORF">HannXRQ_Chr02g0031971</name>
</gene>
<feature type="region of interest" description="Disordered" evidence="1">
    <location>
        <begin position="1"/>
        <end position="31"/>
    </location>
</feature>
<proteinExistence type="predicted"/>
<dbReference type="EMBL" id="CM007891">
    <property type="protein sequence ID" value="OTG33193.1"/>
    <property type="molecule type" value="Genomic_DNA"/>
</dbReference>
<evidence type="ECO:0000313" key="2">
    <source>
        <dbReference type="EMBL" id="OTG33193.1"/>
    </source>
</evidence>
<sequence>MRERERETQEKTTATPSSTPATPSSTSAAEVVQPRVGSISVVVSSLVSGQLSSDSPDFGILHRFRLFGFWFDLVSDNSVQLGMNRSSQSQFGFHSWFRFSFGRYGFGSVSVRSTSVKPVRFMFFKARVILRFSPVQFVSVQSTSHNSQLGQRKSTGQLLVNDPSETW</sequence>
<dbReference type="AlphaFoldDB" id="A0A251VD94"/>
<feature type="compositionally biased region" description="Basic and acidic residues" evidence="1">
    <location>
        <begin position="1"/>
        <end position="10"/>
    </location>
</feature>
<organism evidence="2 3">
    <name type="scientific">Helianthus annuus</name>
    <name type="common">Common sunflower</name>
    <dbReference type="NCBI Taxonomy" id="4232"/>
    <lineage>
        <taxon>Eukaryota</taxon>
        <taxon>Viridiplantae</taxon>
        <taxon>Streptophyta</taxon>
        <taxon>Embryophyta</taxon>
        <taxon>Tracheophyta</taxon>
        <taxon>Spermatophyta</taxon>
        <taxon>Magnoliopsida</taxon>
        <taxon>eudicotyledons</taxon>
        <taxon>Gunneridae</taxon>
        <taxon>Pentapetalae</taxon>
        <taxon>asterids</taxon>
        <taxon>campanulids</taxon>
        <taxon>Asterales</taxon>
        <taxon>Asteraceae</taxon>
        <taxon>Asteroideae</taxon>
        <taxon>Heliantheae alliance</taxon>
        <taxon>Heliantheae</taxon>
        <taxon>Helianthus</taxon>
    </lineage>
</organism>
<name>A0A251VD94_HELAN</name>
<feature type="compositionally biased region" description="Low complexity" evidence="1">
    <location>
        <begin position="11"/>
        <end position="29"/>
    </location>
</feature>
<keyword evidence="3" id="KW-1185">Reference proteome</keyword>
<evidence type="ECO:0000256" key="1">
    <source>
        <dbReference type="SAM" id="MobiDB-lite"/>
    </source>
</evidence>
<accession>A0A251VD94</accession>
<evidence type="ECO:0000313" key="3">
    <source>
        <dbReference type="Proteomes" id="UP000215914"/>
    </source>
</evidence>
<protein>
    <submittedName>
        <fullName evidence="2">Uncharacterized protein</fullName>
    </submittedName>
</protein>
<dbReference type="Proteomes" id="UP000215914">
    <property type="component" value="Chromosome 2"/>
</dbReference>
<reference evidence="3" key="1">
    <citation type="journal article" date="2017" name="Nature">
        <title>The sunflower genome provides insights into oil metabolism, flowering and Asterid evolution.</title>
        <authorList>
            <person name="Badouin H."/>
            <person name="Gouzy J."/>
            <person name="Grassa C.J."/>
            <person name="Murat F."/>
            <person name="Staton S.E."/>
            <person name="Cottret L."/>
            <person name="Lelandais-Briere C."/>
            <person name="Owens G.L."/>
            <person name="Carrere S."/>
            <person name="Mayjonade B."/>
            <person name="Legrand L."/>
            <person name="Gill N."/>
            <person name="Kane N.C."/>
            <person name="Bowers J.E."/>
            <person name="Hubner S."/>
            <person name="Bellec A."/>
            <person name="Berard A."/>
            <person name="Berges H."/>
            <person name="Blanchet N."/>
            <person name="Boniface M.C."/>
            <person name="Brunel D."/>
            <person name="Catrice O."/>
            <person name="Chaidir N."/>
            <person name="Claudel C."/>
            <person name="Donnadieu C."/>
            <person name="Faraut T."/>
            <person name="Fievet G."/>
            <person name="Helmstetter N."/>
            <person name="King M."/>
            <person name="Knapp S.J."/>
            <person name="Lai Z."/>
            <person name="Le Paslier M.C."/>
            <person name="Lippi Y."/>
            <person name="Lorenzon L."/>
            <person name="Mandel J.R."/>
            <person name="Marage G."/>
            <person name="Marchand G."/>
            <person name="Marquand E."/>
            <person name="Bret-Mestries E."/>
            <person name="Morien E."/>
            <person name="Nambeesan S."/>
            <person name="Nguyen T."/>
            <person name="Pegot-Espagnet P."/>
            <person name="Pouilly N."/>
            <person name="Raftis F."/>
            <person name="Sallet E."/>
            <person name="Schiex T."/>
            <person name="Thomas J."/>
            <person name="Vandecasteele C."/>
            <person name="Vares D."/>
            <person name="Vear F."/>
            <person name="Vautrin S."/>
            <person name="Crespi M."/>
            <person name="Mangin B."/>
            <person name="Burke J.M."/>
            <person name="Salse J."/>
            <person name="Munos S."/>
            <person name="Vincourt P."/>
            <person name="Rieseberg L.H."/>
            <person name="Langlade N.B."/>
        </authorList>
    </citation>
    <scope>NUCLEOTIDE SEQUENCE [LARGE SCALE GENOMIC DNA]</scope>
    <source>
        <strain evidence="3">cv. SF193</strain>
    </source>
</reference>